<evidence type="ECO:0008006" key="4">
    <source>
        <dbReference type="Google" id="ProtNLM"/>
    </source>
</evidence>
<dbReference type="AlphaFoldDB" id="A0A5C1A717"/>
<protein>
    <recommendedName>
        <fullName evidence="4">DUF3185 domain-containing protein</fullName>
    </recommendedName>
</protein>
<proteinExistence type="predicted"/>
<dbReference type="RefSeq" id="WP_149108587.1">
    <property type="nucleotide sequence ID" value="NZ_CP042425.1"/>
</dbReference>
<feature type="transmembrane region" description="Helical" evidence="1">
    <location>
        <begin position="43"/>
        <end position="64"/>
    </location>
</feature>
<keyword evidence="1" id="KW-1133">Transmembrane helix</keyword>
<name>A0A5C1A717_9BACT</name>
<reference evidence="3" key="1">
    <citation type="submission" date="2019-08" db="EMBL/GenBank/DDBJ databases">
        <title>Limnoglobus roseus gen. nov., sp. nov., a novel freshwater planctomycete with a giant genome from the family Gemmataceae.</title>
        <authorList>
            <person name="Kulichevskaya I.S."/>
            <person name="Naumoff D.G."/>
            <person name="Miroshnikov K."/>
            <person name="Ivanova A."/>
            <person name="Philippov D.A."/>
            <person name="Hakobyan A."/>
            <person name="Rijpstra I.C."/>
            <person name="Sinninghe Damste J.S."/>
            <person name="Liesack W."/>
            <person name="Dedysh S.N."/>
        </authorList>
    </citation>
    <scope>NUCLEOTIDE SEQUENCE [LARGE SCALE GENOMIC DNA]</scope>
    <source>
        <strain evidence="3">PX52</strain>
    </source>
</reference>
<dbReference type="Proteomes" id="UP000324974">
    <property type="component" value="Chromosome"/>
</dbReference>
<evidence type="ECO:0000313" key="3">
    <source>
        <dbReference type="Proteomes" id="UP000324974"/>
    </source>
</evidence>
<gene>
    <name evidence="2" type="ORF">PX52LOC_00490</name>
</gene>
<organism evidence="2 3">
    <name type="scientific">Limnoglobus roseus</name>
    <dbReference type="NCBI Taxonomy" id="2598579"/>
    <lineage>
        <taxon>Bacteria</taxon>
        <taxon>Pseudomonadati</taxon>
        <taxon>Planctomycetota</taxon>
        <taxon>Planctomycetia</taxon>
        <taxon>Gemmatales</taxon>
        <taxon>Gemmataceae</taxon>
        <taxon>Limnoglobus</taxon>
    </lineage>
</organism>
<keyword evidence="3" id="KW-1185">Reference proteome</keyword>
<sequence>MRLIGIILIALGALSLGYGGFSYVSREKVVDAGPIQVSADKEKYVFVPPVVGGIAVVAGLVMLASGKRDV</sequence>
<evidence type="ECO:0000256" key="1">
    <source>
        <dbReference type="SAM" id="Phobius"/>
    </source>
</evidence>
<keyword evidence="1" id="KW-0812">Transmembrane</keyword>
<evidence type="ECO:0000313" key="2">
    <source>
        <dbReference type="EMBL" id="QEL13632.1"/>
    </source>
</evidence>
<keyword evidence="1" id="KW-0472">Membrane</keyword>
<dbReference type="KEGG" id="lrs:PX52LOC_00490"/>
<dbReference type="EMBL" id="CP042425">
    <property type="protein sequence ID" value="QEL13632.1"/>
    <property type="molecule type" value="Genomic_DNA"/>
</dbReference>
<accession>A0A5C1A717</accession>